<proteinExistence type="predicted"/>
<gene>
    <name evidence="2" type="ORF">G7Y89_g11031</name>
</gene>
<feature type="region of interest" description="Disordered" evidence="1">
    <location>
        <begin position="167"/>
        <end position="188"/>
    </location>
</feature>
<evidence type="ECO:0000256" key="1">
    <source>
        <dbReference type="SAM" id="MobiDB-lite"/>
    </source>
</evidence>
<reference evidence="2 3" key="1">
    <citation type="submission" date="2020-03" db="EMBL/GenBank/DDBJ databases">
        <title>Draft Genome Sequence of Cudoniella acicularis.</title>
        <authorList>
            <person name="Buettner E."/>
            <person name="Kellner H."/>
        </authorList>
    </citation>
    <scope>NUCLEOTIDE SEQUENCE [LARGE SCALE GENOMIC DNA]</scope>
    <source>
        <strain evidence="2 3">DSM 108380</strain>
    </source>
</reference>
<keyword evidence="3" id="KW-1185">Reference proteome</keyword>
<dbReference type="PANTHER" id="PTHR40788">
    <property type="entry name" value="CLR5 DOMAIN-CONTAINING PROTEIN-RELATED"/>
    <property type="match status" value="1"/>
</dbReference>
<accession>A0A8H4RDW7</accession>
<dbReference type="EMBL" id="JAAMPI010001024">
    <property type="protein sequence ID" value="KAF4627123.1"/>
    <property type="molecule type" value="Genomic_DNA"/>
</dbReference>
<name>A0A8H4RDW7_9HELO</name>
<dbReference type="Proteomes" id="UP000566819">
    <property type="component" value="Unassembled WGS sequence"/>
</dbReference>
<evidence type="ECO:0000313" key="3">
    <source>
        <dbReference type="Proteomes" id="UP000566819"/>
    </source>
</evidence>
<organism evidence="2 3">
    <name type="scientific">Cudoniella acicularis</name>
    <dbReference type="NCBI Taxonomy" id="354080"/>
    <lineage>
        <taxon>Eukaryota</taxon>
        <taxon>Fungi</taxon>
        <taxon>Dikarya</taxon>
        <taxon>Ascomycota</taxon>
        <taxon>Pezizomycotina</taxon>
        <taxon>Leotiomycetes</taxon>
        <taxon>Helotiales</taxon>
        <taxon>Tricladiaceae</taxon>
        <taxon>Cudoniella</taxon>
    </lineage>
</organism>
<dbReference type="AlphaFoldDB" id="A0A8H4RDW7"/>
<protein>
    <submittedName>
        <fullName evidence="2">Uncharacterized protein</fullName>
    </submittedName>
</protein>
<dbReference type="OrthoDB" id="2922289at2759"/>
<sequence length="188" mass="21934">MDQGAYENPQLVKELHRDLARKYQIHKAKIQEIWRYFDGDQRGLAFKADAAGGVILEDLNDRSLGNVYKLMLEYNLCDIAEPGSDYLLNLLQHRATKSLSEQYCEGLKDYFGDYPFILNSMRVNNLRHISDFKYDFTMFWNKAKYGESLRTTTRKNYETAMRNLAVAESDRRSPRKRPALSCPNFPLS</sequence>
<comment type="caution">
    <text evidence="2">The sequence shown here is derived from an EMBL/GenBank/DDBJ whole genome shotgun (WGS) entry which is preliminary data.</text>
</comment>
<evidence type="ECO:0000313" key="2">
    <source>
        <dbReference type="EMBL" id="KAF4627123.1"/>
    </source>
</evidence>
<dbReference type="PANTHER" id="PTHR40788:SF1">
    <property type="entry name" value="IPA PROTEIN"/>
    <property type="match status" value="1"/>
</dbReference>